<dbReference type="GO" id="GO:0005886">
    <property type="term" value="C:plasma membrane"/>
    <property type="evidence" value="ECO:0007669"/>
    <property type="project" value="UniProtKB-SubCell"/>
</dbReference>
<evidence type="ECO:0000256" key="7">
    <source>
        <dbReference type="ARBA" id="ARBA00022676"/>
    </source>
</evidence>
<keyword evidence="10 12" id="KW-1133">Transmembrane helix</keyword>
<reference evidence="14 15" key="1">
    <citation type="journal article" date="2019" name="Environ. Microbiol.">
        <title>Species interactions and distinct microbial communities in high Arctic permafrost affected cryosols are associated with the CH4 and CO2 gas fluxes.</title>
        <authorList>
            <person name="Altshuler I."/>
            <person name="Hamel J."/>
            <person name="Turney S."/>
            <person name="Magnuson E."/>
            <person name="Levesque R."/>
            <person name="Greer C."/>
            <person name="Whyte L.G."/>
        </authorList>
    </citation>
    <scope>NUCLEOTIDE SEQUENCE [LARGE SCALE GENOMIC DNA]</scope>
    <source>
        <strain evidence="14 15">S9.3B</strain>
    </source>
</reference>
<dbReference type="Gene3D" id="3.90.550.10">
    <property type="entry name" value="Spore Coat Polysaccharide Biosynthesis Protein SpsA, Chain A"/>
    <property type="match status" value="1"/>
</dbReference>
<evidence type="ECO:0000256" key="9">
    <source>
        <dbReference type="ARBA" id="ARBA00022692"/>
    </source>
</evidence>
<comment type="caution">
    <text evidence="14">The sequence shown here is derived from an EMBL/GenBank/DDBJ whole genome shotgun (WGS) entry which is preliminary data.</text>
</comment>
<dbReference type="InterPro" id="IPR029044">
    <property type="entry name" value="Nucleotide-diphossugar_trans"/>
</dbReference>
<name>A0A502FAN7_9PROT</name>
<keyword evidence="6" id="KW-0997">Cell inner membrane</keyword>
<dbReference type="PANTHER" id="PTHR43867">
    <property type="entry name" value="CELLULOSE SYNTHASE CATALYTIC SUBUNIT A [UDP-FORMING]"/>
    <property type="match status" value="1"/>
</dbReference>
<evidence type="ECO:0000256" key="8">
    <source>
        <dbReference type="ARBA" id="ARBA00022679"/>
    </source>
</evidence>
<evidence type="ECO:0000313" key="14">
    <source>
        <dbReference type="EMBL" id="TPG46364.1"/>
    </source>
</evidence>
<accession>A0A502FAN7</accession>
<evidence type="ECO:0000256" key="10">
    <source>
        <dbReference type="ARBA" id="ARBA00022989"/>
    </source>
</evidence>
<comment type="similarity">
    <text evidence="3">Belongs to the glycosyltransferase 2 family. OpgH subfamily.</text>
</comment>
<keyword evidence="11 12" id="KW-0472">Membrane</keyword>
<evidence type="ECO:0000256" key="4">
    <source>
        <dbReference type="ARBA" id="ARBA00020585"/>
    </source>
</evidence>
<dbReference type="PANTHER" id="PTHR43867:SF5">
    <property type="entry name" value="GLUCANS BIOSYNTHESIS GLUCOSYLTRANSFERASE H"/>
    <property type="match status" value="1"/>
</dbReference>
<dbReference type="AlphaFoldDB" id="A0A502FAN7"/>
<feature type="domain" description="Glycosyltransferase 2-like" evidence="13">
    <location>
        <begin position="229"/>
        <end position="441"/>
    </location>
</feature>
<evidence type="ECO:0000313" key="15">
    <source>
        <dbReference type="Proteomes" id="UP000317078"/>
    </source>
</evidence>
<sequence>MWQDGVLIDQDARIGATTAKDAQAAGSSRFERRTVAAPRAAERLGGRRAAIAALAGAIALALVALGGHVMAGGGWTLWEALMMGSLAVNAPWLGLTAATALAGLAIRLLVRDPSAFVVPALGRADPVVHDRTLLALCVRLEDMETVLPPMGRLLGELRARHGDRFVLGVLSDTPPGAAAEAEAEAIAALAARFPPGAVRYRRRAENTGFKAGNLMDFLDHHAAGFDHALVLDADSAMSAKTVGRLVRTMQADPGLAILQASIDGRGVGTRFARLFGFGLRYGTRSWVTGQGWWQGPSQLYWGHNALIRIAAFRRDARLPTLPGGVRILSHDYAEAARLHAGGWAVRVLPDSAGSWERHPPDLPALFVRDLRWAAGNLQYRHLLLRPDFGRLGRFQMLEAILHYALAPFRFAFLPLAALNAASGGGEGTPRGALLLLLLLAFAVSNMPKLAGYAEALLRPGRFRRAALLRGMAQELALGLMLDTLEALERSLTLLQLARGRFGGWTAQRRNAREVTWAAAARRFGGHTAAGLALLAGFGLASGFAALAALPALAGLVFAIPLAVLTARPRRGARAPAP</sequence>
<comment type="subcellular location">
    <subcellularLocation>
        <location evidence="1">Cell inner membrane</location>
        <topology evidence="1">Multi-pass membrane protein</topology>
    </subcellularLocation>
</comment>
<dbReference type="GO" id="GO:0016758">
    <property type="term" value="F:hexosyltransferase activity"/>
    <property type="evidence" value="ECO:0007669"/>
    <property type="project" value="TreeGrafter"/>
</dbReference>
<dbReference type="NCBIfam" id="NF003962">
    <property type="entry name" value="PRK05454.2-5"/>
    <property type="match status" value="1"/>
</dbReference>
<feature type="transmembrane region" description="Helical" evidence="12">
    <location>
        <begin position="433"/>
        <end position="453"/>
    </location>
</feature>
<keyword evidence="5" id="KW-1003">Cell membrane</keyword>
<dbReference type="SUPFAM" id="SSF53448">
    <property type="entry name" value="Nucleotide-diphospho-sugar transferases"/>
    <property type="match status" value="1"/>
</dbReference>
<evidence type="ECO:0000256" key="12">
    <source>
        <dbReference type="SAM" id="Phobius"/>
    </source>
</evidence>
<evidence type="ECO:0000256" key="6">
    <source>
        <dbReference type="ARBA" id="ARBA00022519"/>
    </source>
</evidence>
<evidence type="ECO:0000256" key="1">
    <source>
        <dbReference type="ARBA" id="ARBA00004429"/>
    </source>
</evidence>
<feature type="transmembrane region" description="Helical" evidence="12">
    <location>
        <begin position="49"/>
        <end position="70"/>
    </location>
</feature>
<keyword evidence="15" id="KW-1185">Reference proteome</keyword>
<evidence type="ECO:0000256" key="5">
    <source>
        <dbReference type="ARBA" id="ARBA00022475"/>
    </source>
</evidence>
<evidence type="ECO:0000256" key="11">
    <source>
        <dbReference type="ARBA" id="ARBA00023136"/>
    </source>
</evidence>
<feature type="transmembrane region" description="Helical" evidence="12">
    <location>
        <begin position="531"/>
        <end position="564"/>
    </location>
</feature>
<feature type="transmembrane region" description="Helical" evidence="12">
    <location>
        <begin position="90"/>
        <end position="110"/>
    </location>
</feature>
<comment type="pathway">
    <text evidence="2">Glycan metabolism; osmoregulated periplasmic glucan (OPG) biosynthesis.</text>
</comment>
<gene>
    <name evidence="14" type="primary">mdoH</name>
    <name evidence="14" type="ORF">EAH89_24990</name>
</gene>
<dbReference type="Proteomes" id="UP000317078">
    <property type="component" value="Unassembled WGS sequence"/>
</dbReference>
<proteinExistence type="inferred from homology"/>
<dbReference type="InterPro" id="IPR050321">
    <property type="entry name" value="Glycosyltr_2/OpgH_subfam"/>
</dbReference>
<dbReference type="Pfam" id="PF13632">
    <property type="entry name" value="Glyco_trans_2_3"/>
    <property type="match status" value="1"/>
</dbReference>
<evidence type="ECO:0000256" key="3">
    <source>
        <dbReference type="ARBA" id="ARBA00009337"/>
    </source>
</evidence>
<dbReference type="OrthoDB" id="9775281at2"/>
<dbReference type="InterPro" id="IPR001173">
    <property type="entry name" value="Glyco_trans_2-like"/>
</dbReference>
<feature type="transmembrane region" description="Helical" evidence="12">
    <location>
        <begin position="400"/>
        <end position="421"/>
    </location>
</feature>
<organism evidence="14 15">
    <name type="scientific">Muricoccus nepalensis</name>
    <dbReference type="NCBI Taxonomy" id="1854500"/>
    <lineage>
        <taxon>Bacteria</taxon>
        <taxon>Pseudomonadati</taxon>
        <taxon>Pseudomonadota</taxon>
        <taxon>Alphaproteobacteria</taxon>
        <taxon>Acetobacterales</taxon>
        <taxon>Roseomonadaceae</taxon>
        <taxon>Muricoccus</taxon>
    </lineage>
</organism>
<evidence type="ECO:0000256" key="2">
    <source>
        <dbReference type="ARBA" id="ARBA00005001"/>
    </source>
</evidence>
<evidence type="ECO:0000259" key="13">
    <source>
        <dbReference type="Pfam" id="PF13632"/>
    </source>
</evidence>
<protein>
    <recommendedName>
        <fullName evidence="4">Glucans biosynthesis glucosyltransferase H</fullName>
    </recommendedName>
</protein>
<keyword evidence="8 14" id="KW-0808">Transferase</keyword>
<keyword evidence="7" id="KW-0328">Glycosyltransferase</keyword>
<dbReference type="EMBL" id="RCZP01000041">
    <property type="protein sequence ID" value="TPG46364.1"/>
    <property type="molecule type" value="Genomic_DNA"/>
</dbReference>
<keyword evidence="9 12" id="KW-0812">Transmembrane</keyword>